<reference evidence="2 3" key="1">
    <citation type="journal article" date="2024" name="Chem. Sci.">
        <title>Discovery of megapolipeptins by genome mining of a Burkholderiales bacteria collection.</title>
        <authorList>
            <person name="Paulo B.S."/>
            <person name="Recchia M.J.J."/>
            <person name="Lee S."/>
            <person name="Fergusson C.H."/>
            <person name="Romanowski S.B."/>
            <person name="Hernandez A."/>
            <person name="Krull N."/>
            <person name="Liu D.Y."/>
            <person name="Cavanagh H."/>
            <person name="Bos A."/>
            <person name="Gray C.A."/>
            <person name="Murphy B.T."/>
            <person name="Linington R.G."/>
            <person name="Eustaquio A.S."/>
        </authorList>
    </citation>
    <scope>NUCLEOTIDE SEQUENCE [LARGE SCALE GENOMIC DNA]</scope>
    <source>
        <strain evidence="2 3">RL21-008-BIB-A</strain>
    </source>
</reference>
<dbReference type="InterPro" id="IPR018673">
    <property type="entry name" value="DUF2141"/>
</dbReference>
<gene>
    <name evidence="2" type="ORF">PQR62_25400</name>
</gene>
<feature type="chain" id="PRO_5045656600" evidence="1">
    <location>
        <begin position="23"/>
        <end position="139"/>
    </location>
</feature>
<keyword evidence="1" id="KW-0732">Signal</keyword>
<proteinExistence type="predicted"/>
<evidence type="ECO:0000313" key="2">
    <source>
        <dbReference type="EMBL" id="MFL9927632.1"/>
    </source>
</evidence>
<dbReference type="RefSeq" id="WP_408160870.1">
    <property type="nucleotide sequence ID" value="NZ_JAQQFM010000020.1"/>
</dbReference>
<protein>
    <submittedName>
        <fullName evidence="2">DUF2141 domain-containing protein</fullName>
    </submittedName>
</protein>
<keyword evidence="3" id="KW-1185">Reference proteome</keyword>
<dbReference type="EMBL" id="JAQQFM010000020">
    <property type="protein sequence ID" value="MFL9927632.1"/>
    <property type="molecule type" value="Genomic_DNA"/>
</dbReference>
<organism evidence="2 3">
    <name type="scientific">Herbaspirillum lusitanum</name>
    <dbReference type="NCBI Taxonomy" id="213312"/>
    <lineage>
        <taxon>Bacteria</taxon>
        <taxon>Pseudomonadati</taxon>
        <taxon>Pseudomonadota</taxon>
        <taxon>Betaproteobacteria</taxon>
        <taxon>Burkholderiales</taxon>
        <taxon>Oxalobacteraceae</taxon>
        <taxon>Herbaspirillum</taxon>
    </lineage>
</organism>
<feature type="signal peptide" evidence="1">
    <location>
        <begin position="1"/>
        <end position="22"/>
    </location>
</feature>
<sequence>MKRLRTLFAAGAALLFPLAAGAAELRVTVSDGPIAPVTLYVALFGTAEAMAADKPLAAQTMQMRDGSAQLVFLGLPPGRYALKSFADENGNGKLDTNIVGLPTERYGFSNNAKGRMGPPGFDAAAIQLDTDSSISFQLH</sequence>
<evidence type="ECO:0000313" key="3">
    <source>
        <dbReference type="Proteomes" id="UP001629246"/>
    </source>
</evidence>
<dbReference type="Proteomes" id="UP001629246">
    <property type="component" value="Unassembled WGS sequence"/>
</dbReference>
<dbReference type="Pfam" id="PF09912">
    <property type="entry name" value="DUF2141"/>
    <property type="match status" value="1"/>
</dbReference>
<evidence type="ECO:0000256" key="1">
    <source>
        <dbReference type="SAM" id="SignalP"/>
    </source>
</evidence>
<comment type="caution">
    <text evidence="2">The sequence shown here is derived from an EMBL/GenBank/DDBJ whole genome shotgun (WGS) entry which is preliminary data.</text>
</comment>
<name>A0ABW9AJG4_9BURK</name>
<accession>A0ABW9AJG4</accession>